<dbReference type="GO" id="GO:0042393">
    <property type="term" value="F:histone binding"/>
    <property type="evidence" value="ECO:0007669"/>
    <property type="project" value="TreeGrafter"/>
</dbReference>
<evidence type="ECO:0000256" key="6">
    <source>
        <dbReference type="ARBA" id="ARBA00022771"/>
    </source>
</evidence>
<dbReference type="Gene3D" id="1.10.150.50">
    <property type="entry name" value="Transcription Factor, Ets-1"/>
    <property type="match status" value="1"/>
</dbReference>
<evidence type="ECO:0000256" key="2">
    <source>
        <dbReference type="ARBA" id="ARBA00022491"/>
    </source>
</evidence>
<evidence type="ECO:0000259" key="15">
    <source>
        <dbReference type="PROSITE" id="PS50105"/>
    </source>
</evidence>
<evidence type="ECO:0000259" key="14">
    <source>
        <dbReference type="PROSITE" id="PS50016"/>
    </source>
</evidence>
<accession>A0A915EWX0</accession>
<feature type="domain" description="SAM" evidence="15">
    <location>
        <begin position="1430"/>
        <end position="1476"/>
    </location>
</feature>
<keyword evidence="5" id="KW-0479">Metal-binding</keyword>
<evidence type="ECO:0000256" key="9">
    <source>
        <dbReference type="ARBA" id="ARBA00022853"/>
    </source>
</evidence>
<dbReference type="PROSITE" id="PS50016">
    <property type="entry name" value="ZF_PHD_2"/>
    <property type="match status" value="1"/>
</dbReference>
<dbReference type="SUPFAM" id="SSF57903">
    <property type="entry name" value="FYVE/PHD zinc finger"/>
    <property type="match status" value="1"/>
</dbReference>
<feature type="region of interest" description="Disordered" evidence="12">
    <location>
        <begin position="337"/>
        <end position="358"/>
    </location>
</feature>
<keyword evidence="10" id="KW-0539">Nucleus</keyword>
<dbReference type="InterPro" id="IPR011011">
    <property type="entry name" value="Znf_FYVE_PHD"/>
</dbReference>
<feature type="region of interest" description="Disordered" evidence="12">
    <location>
        <begin position="1332"/>
        <end position="1421"/>
    </location>
</feature>
<feature type="compositionally biased region" description="Acidic residues" evidence="12">
    <location>
        <begin position="1388"/>
        <end position="1397"/>
    </location>
</feature>
<feature type="region of interest" description="Disordered" evidence="12">
    <location>
        <begin position="392"/>
        <end position="417"/>
    </location>
</feature>
<dbReference type="InterPro" id="IPR048589">
    <property type="entry name" value="SAMD1-like_WH"/>
</dbReference>
<keyword evidence="9" id="KW-0156">Chromatin regulator</keyword>
<dbReference type="Proteomes" id="UP000887562">
    <property type="component" value="Unplaced"/>
</dbReference>
<organism evidence="17 18">
    <name type="scientific">Echinococcus canadensis</name>
    <dbReference type="NCBI Taxonomy" id="519352"/>
    <lineage>
        <taxon>Eukaryota</taxon>
        <taxon>Metazoa</taxon>
        <taxon>Spiralia</taxon>
        <taxon>Lophotrochozoa</taxon>
        <taxon>Platyhelminthes</taxon>
        <taxon>Cestoda</taxon>
        <taxon>Eucestoda</taxon>
        <taxon>Cyclophyllidea</taxon>
        <taxon>Taeniidae</taxon>
        <taxon>Echinococcus</taxon>
        <taxon>Echinococcus canadensis group</taxon>
    </lineage>
</organism>
<keyword evidence="8" id="KW-0832">Ubl conjugation</keyword>
<dbReference type="InterPro" id="IPR013761">
    <property type="entry name" value="SAM/pointed_sf"/>
</dbReference>
<keyword evidence="7" id="KW-0862">Zinc</keyword>
<sequence length="1504" mass="161494">MLAANGSVGPSSSNNGTALLTVNGIIPNQQINGQQGSRATPILTPAYFPNTAFASFPVPFSGPTSVVPCITSPPAGTIFQSPGGQFPFNMAGSMLVAQPQPVINGTPISYSSFSQPVSVANTSPPAAAAVVLTTPITTDVCITSTASLPVIQNGTVSIAPSTMQSTTPNLNSTVADSTPSIKCKPEVKPVVPLGTVIPTTPTPEANMASLEKSNFNRELILEAIDKLRDRKARPDMEHISSLLRRQHNIPPSDTQICLSRLAEVGAVVCVDYKGNLSYRNPTKWRKAATSSGIITNRPNISRRLLDAVRSLIPEGGDSNQSFTLFQIEQALKQLKPSVPSATTPGENEGDSSSVASPMTELTGSSLRMCIEREAIFGKLFKLPDGRFTLDENGDKKRSTVPPTQYNRRPFLGKLPPQGTFGKPPIAPALDSISGKSYSVLSIAPGRPLARRPPFTTGKRGRPPSIKAKKMLTSCSQQPILPAPPDNLMTPSLEKASFPIHFISAFFFFLCLCVCMQAHCYFVPSLSRTVLLPLLAAVMVVVVLARLKIETVAGTAPTTTFVPLDGTVMVSATPMPTLSLAPPPPPPASSGGATGAPAAMMMYPGIYNPTVFAVAPDTMVTTTFQPDTSTVSAAAGTVTMPTPAVALTTTVGTTGGVAISTDVVTETSVTSTTPANAGAANSSSTSAPETPKKERFEEATSAETDVCCRCHQKASENGNDKFLVCGDCGLKDHFFDKKNRLIVTSDFMAGKVGRSDMSGRQEQFMMTSTFDGAKKPRSTAPIIPAGVKTKALAPSPRVELINVIERNHRQALDLLLRQREGGQTHMPLPVSPSPTVQWTQQQLTKIPPAPSRIPASTPNAYTACSASVPPQVNNSLYILQSRMPSTQRFHPYSTPLYPKGAIPSNRTLNINTSAHLLSQGRRKLQAPGPSTDGLVGYFHPESSPAEECLWSANFFGHSSVSQLTYTLVYLLGKILCIRSGAELRAMHLWNTLKLFPMHKLPQHNQKVVMEYELHYTLPPDPPIPPPALYENSKRLLSLSERAGGNRFLVILDHILVKTQKGFVIKHSVKNNHQRCLVCLHALLLQKRSCSKRSLRVNNYFLSWMDSSPSARFLTDPLSDVALSTIVYDIRVVLTSLQQYLQRGPVPLETNLWSIFAEGQQFAGSPSQQSRPVLAGHGEECSVPLDLSVRGRAHPKCLDFWPEVTRRARHGVWQCADCKSCSVCKNKEAENVILICEACDKGFHGNCHSPVVPEKSANQTTPWICSGCQAEGYCVRVGNVSSSAPVSTPSSADSGVSSLAISTSESVMSTSSMNSKPNQSSTTAMMTTTAGSVDPLLAEPTGVTVPENSNVPIPIKESETKASAKPVSTLTTADLPGPLPMEEGEKNGEEREDAEEDDSMPPNLGTPHHDPPASEMPLLQTDSGRPEDVRLWTVDHVADWLREQGGFEKEAEAFRHQDIDGTSLLLLKSMSLLTGVGIKMGPAIKICDRIKHLQLLQARVESRSVG</sequence>
<dbReference type="Pfam" id="PF00628">
    <property type="entry name" value="PHD"/>
    <property type="match status" value="1"/>
</dbReference>
<dbReference type="PROSITE" id="PS50105">
    <property type="entry name" value="SAM_DOMAIN"/>
    <property type="match status" value="1"/>
</dbReference>
<keyword evidence="4" id="KW-0597">Phosphoprotein</keyword>
<dbReference type="WBParaSite" id="maker-E.canG7_contigs_3347-snap-gene-0.27-mRNA-1">
    <property type="protein sequence ID" value="maker-E.canG7_contigs_3347-snap-gene-0.27-mRNA-1"/>
    <property type="gene ID" value="EcG7_06495"/>
</dbReference>
<feature type="domain" description="SAMD1-like winged helix (WH)" evidence="16">
    <location>
        <begin position="208"/>
        <end position="284"/>
    </location>
</feature>
<dbReference type="SMART" id="SM00454">
    <property type="entry name" value="SAM"/>
    <property type="match status" value="1"/>
</dbReference>
<dbReference type="PANTHER" id="PTHR12247">
    <property type="entry name" value="POLYCOMB GROUP PROTEIN"/>
    <property type="match status" value="1"/>
</dbReference>
<dbReference type="Gene3D" id="3.30.40.10">
    <property type="entry name" value="Zinc/RING finger domain, C3HC4 (zinc finger)"/>
    <property type="match status" value="1"/>
</dbReference>
<name>A0A915EWX0_9CEST</name>
<keyword evidence="17" id="KW-1185">Reference proteome</keyword>
<evidence type="ECO:0000256" key="3">
    <source>
        <dbReference type="ARBA" id="ARBA00022499"/>
    </source>
</evidence>
<evidence type="ECO:0000256" key="13">
    <source>
        <dbReference type="SAM" id="Phobius"/>
    </source>
</evidence>
<dbReference type="SMART" id="SM00249">
    <property type="entry name" value="PHD"/>
    <property type="match status" value="1"/>
</dbReference>
<feature type="transmembrane region" description="Helical" evidence="13">
    <location>
        <begin position="529"/>
        <end position="546"/>
    </location>
</feature>
<dbReference type="InterPro" id="IPR001660">
    <property type="entry name" value="SAM"/>
</dbReference>
<comment type="subcellular location">
    <subcellularLocation>
        <location evidence="1">Nucleus</location>
    </subcellularLocation>
</comment>
<keyword evidence="3" id="KW-1017">Isopeptide bond</keyword>
<keyword evidence="6 11" id="KW-0863">Zinc-finger</keyword>
<dbReference type="Pfam" id="PF00536">
    <property type="entry name" value="SAM_1"/>
    <property type="match status" value="1"/>
</dbReference>
<proteinExistence type="predicted"/>
<evidence type="ECO:0000256" key="10">
    <source>
        <dbReference type="ARBA" id="ARBA00023242"/>
    </source>
</evidence>
<evidence type="ECO:0000313" key="18">
    <source>
        <dbReference type="WBParaSite" id="maker-E.canG7_contigs_3347-snap-gene-0.27-mRNA-1"/>
    </source>
</evidence>
<dbReference type="Pfam" id="PF21524">
    <property type="entry name" value="SAMD1_WH"/>
    <property type="match status" value="1"/>
</dbReference>
<keyword evidence="13" id="KW-1133">Transmembrane helix</keyword>
<dbReference type="SUPFAM" id="SSF47769">
    <property type="entry name" value="SAM/Pointed domain"/>
    <property type="match status" value="1"/>
</dbReference>
<dbReference type="GO" id="GO:0005634">
    <property type="term" value="C:nucleus"/>
    <property type="evidence" value="ECO:0007669"/>
    <property type="project" value="UniProtKB-SubCell"/>
</dbReference>
<evidence type="ECO:0000256" key="1">
    <source>
        <dbReference type="ARBA" id="ARBA00004123"/>
    </source>
</evidence>
<feature type="transmembrane region" description="Helical" evidence="13">
    <location>
        <begin position="497"/>
        <end position="522"/>
    </location>
</feature>
<evidence type="ECO:0000256" key="4">
    <source>
        <dbReference type="ARBA" id="ARBA00022553"/>
    </source>
</evidence>
<dbReference type="InterPro" id="IPR050548">
    <property type="entry name" value="PcG_chromatin_remod_factors"/>
</dbReference>
<feature type="compositionally biased region" description="Low complexity" evidence="12">
    <location>
        <begin position="668"/>
        <end position="687"/>
    </location>
</feature>
<dbReference type="GO" id="GO:0006325">
    <property type="term" value="P:chromatin organization"/>
    <property type="evidence" value="ECO:0007669"/>
    <property type="project" value="UniProtKB-KW"/>
</dbReference>
<dbReference type="PANTHER" id="PTHR12247:SF139">
    <property type="entry name" value="ATHERIN-RELATED"/>
    <property type="match status" value="1"/>
</dbReference>
<evidence type="ECO:0000313" key="17">
    <source>
        <dbReference type="Proteomes" id="UP000887562"/>
    </source>
</evidence>
<dbReference type="InterPro" id="IPR019787">
    <property type="entry name" value="Znf_PHD-finger"/>
</dbReference>
<evidence type="ECO:0000256" key="8">
    <source>
        <dbReference type="ARBA" id="ARBA00022843"/>
    </source>
</evidence>
<dbReference type="GO" id="GO:0003677">
    <property type="term" value="F:DNA binding"/>
    <property type="evidence" value="ECO:0007669"/>
    <property type="project" value="InterPro"/>
</dbReference>
<evidence type="ECO:0000256" key="7">
    <source>
        <dbReference type="ARBA" id="ARBA00022833"/>
    </source>
</evidence>
<dbReference type="PROSITE" id="PS52014">
    <property type="entry name" value="SAMD1_WH"/>
    <property type="match status" value="1"/>
</dbReference>
<dbReference type="InterPro" id="IPR013083">
    <property type="entry name" value="Znf_RING/FYVE/PHD"/>
</dbReference>
<keyword evidence="13" id="KW-0472">Membrane</keyword>
<feature type="region of interest" description="Disordered" evidence="12">
    <location>
        <begin position="668"/>
        <end position="697"/>
    </location>
</feature>
<dbReference type="GO" id="GO:0003682">
    <property type="term" value="F:chromatin binding"/>
    <property type="evidence" value="ECO:0007669"/>
    <property type="project" value="TreeGrafter"/>
</dbReference>
<evidence type="ECO:0000256" key="11">
    <source>
        <dbReference type="PROSITE-ProRule" id="PRU00146"/>
    </source>
</evidence>
<evidence type="ECO:0000259" key="16">
    <source>
        <dbReference type="PROSITE" id="PS52014"/>
    </source>
</evidence>
<evidence type="ECO:0000256" key="5">
    <source>
        <dbReference type="ARBA" id="ARBA00022723"/>
    </source>
</evidence>
<reference evidence="18" key="1">
    <citation type="submission" date="2022-11" db="UniProtKB">
        <authorList>
            <consortium name="WormBaseParasite"/>
        </authorList>
    </citation>
    <scope>IDENTIFICATION</scope>
</reference>
<feature type="compositionally biased region" description="Polar residues" evidence="12">
    <location>
        <begin position="339"/>
        <end position="358"/>
    </location>
</feature>
<feature type="domain" description="PHD-type" evidence="14">
    <location>
        <begin position="1216"/>
        <end position="1269"/>
    </location>
</feature>
<keyword evidence="13" id="KW-0812">Transmembrane</keyword>
<evidence type="ECO:0000256" key="12">
    <source>
        <dbReference type="SAM" id="MobiDB-lite"/>
    </source>
</evidence>
<keyword evidence="2" id="KW-0678">Repressor</keyword>
<dbReference type="GO" id="GO:0045892">
    <property type="term" value="P:negative regulation of DNA-templated transcription"/>
    <property type="evidence" value="ECO:0007669"/>
    <property type="project" value="TreeGrafter"/>
</dbReference>
<dbReference type="InterPro" id="IPR001965">
    <property type="entry name" value="Znf_PHD"/>
</dbReference>
<protein>
    <submittedName>
        <fullName evidence="18">Histone acetyltransferase myst3</fullName>
    </submittedName>
</protein>
<dbReference type="GO" id="GO:0008270">
    <property type="term" value="F:zinc ion binding"/>
    <property type="evidence" value="ECO:0007669"/>
    <property type="project" value="UniProtKB-KW"/>
</dbReference>